<evidence type="ECO:0000313" key="8">
    <source>
        <dbReference type="Proteomes" id="UP001197247"/>
    </source>
</evidence>
<dbReference type="InterPro" id="IPR006222">
    <property type="entry name" value="GCVT_N"/>
</dbReference>
<dbReference type="Proteomes" id="UP001197247">
    <property type="component" value="Unassembled WGS sequence"/>
</dbReference>
<evidence type="ECO:0000256" key="1">
    <source>
        <dbReference type="ARBA" id="ARBA00008609"/>
    </source>
</evidence>
<dbReference type="PRINTS" id="PR00368">
    <property type="entry name" value="FADPNR"/>
</dbReference>
<dbReference type="InterPro" id="IPR013977">
    <property type="entry name" value="GcvT_C"/>
</dbReference>
<dbReference type="InterPro" id="IPR042204">
    <property type="entry name" value="2Fe-2S-bd_N"/>
</dbReference>
<feature type="domain" description="FAD/NAD(P)-binding" evidence="4">
    <location>
        <begin position="116"/>
        <end position="240"/>
    </location>
</feature>
<dbReference type="PANTHER" id="PTHR43757">
    <property type="entry name" value="AMINOMETHYLTRANSFERASE"/>
    <property type="match status" value="1"/>
</dbReference>
<dbReference type="Pfam" id="PF13510">
    <property type="entry name" value="Fer2_4"/>
    <property type="match status" value="1"/>
</dbReference>
<dbReference type="Gene3D" id="1.10.10.1100">
    <property type="entry name" value="BFD-like [2Fe-2S]-binding domain"/>
    <property type="match status" value="1"/>
</dbReference>
<comment type="similarity">
    <text evidence="1">Belongs to the GcvT family.</text>
</comment>
<dbReference type="InterPro" id="IPR036188">
    <property type="entry name" value="FAD/NAD-bd_sf"/>
</dbReference>
<dbReference type="InterPro" id="IPR041854">
    <property type="entry name" value="BFD-like_2Fe2S-bd_dom_sf"/>
</dbReference>
<gene>
    <name evidence="7" type="ORF">KIH74_00500</name>
</gene>
<dbReference type="InterPro" id="IPR027266">
    <property type="entry name" value="TrmE/GcvT-like"/>
</dbReference>
<dbReference type="Gene3D" id="3.10.20.440">
    <property type="entry name" value="2Fe-2S iron-sulphur cluster binding domain, sarcosine oxidase, alpha subunit, N-terminal domain"/>
    <property type="match status" value="1"/>
</dbReference>
<organism evidence="7 8">
    <name type="scientific">Kineosporia corallincola</name>
    <dbReference type="NCBI Taxonomy" id="2835133"/>
    <lineage>
        <taxon>Bacteria</taxon>
        <taxon>Bacillati</taxon>
        <taxon>Actinomycetota</taxon>
        <taxon>Actinomycetes</taxon>
        <taxon>Kineosporiales</taxon>
        <taxon>Kineosporiaceae</taxon>
        <taxon>Kineosporia</taxon>
    </lineage>
</organism>
<dbReference type="InterPro" id="IPR023753">
    <property type="entry name" value="FAD/NAD-binding_dom"/>
</dbReference>
<feature type="domain" description="Aminomethyltransferase C-terminal" evidence="5">
    <location>
        <begin position="876"/>
        <end position="972"/>
    </location>
</feature>
<proteinExistence type="inferred from homology"/>
<dbReference type="Pfam" id="PF17806">
    <property type="entry name" value="SO_alpha_A3"/>
    <property type="match status" value="1"/>
</dbReference>
<accession>A0ABS5TCM4</accession>
<feature type="domain" description="SoxA A3" evidence="6">
    <location>
        <begin position="459"/>
        <end position="518"/>
    </location>
</feature>
<evidence type="ECO:0000259" key="6">
    <source>
        <dbReference type="Pfam" id="PF17806"/>
    </source>
</evidence>
<dbReference type="SUPFAM" id="SSF51905">
    <property type="entry name" value="FAD/NAD(P)-binding domain"/>
    <property type="match status" value="1"/>
</dbReference>
<dbReference type="InterPro" id="IPR041117">
    <property type="entry name" value="SoxA_A3"/>
</dbReference>
<reference evidence="7 8" key="1">
    <citation type="submission" date="2021-05" db="EMBL/GenBank/DDBJ databases">
        <title>Kineosporia and Streptomyces sp. nov. two new marine actinobacteria isolated from Coral.</title>
        <authorList>
            <person name="Buangrab K."/>
            <person name="Sutthacheep M."/>
            <person name="Yeemin T."/>
            <person name="Harunari E."/>
            <person name="Igarashi Y."/>
            <person name="Kanchanasin P."/>
            <person name="Tanasupawat S."/>
            <person name="Phongsopitanun W."/>
        </authorList>
    </citation>
    <scope>NUCLEOTIDE SEQUENCE [LARGE SCALE GENOMIC DNA]</scope>
    <source>
        <strain evidence="7 8">J2-2</strain>
    </source>
</reference>
<comment type="caution">
    <text evidence="7">The sequence shown here is derived from an EMBL/GenBank/DDBJ whole genome shotgun (WGS) entry which is preliminary data.</text>
</comment>
<keyword evidence="2" id="KW-0560">Oxidoreductase</keyword>
<dbReference type="EMBL" id="JAHBAY010000001">
    <property type="protein sequence ID" value="MBT0767379.1"/>
    <property type="molecule type" value="Genomic_DNA"/>
</dbReference>
<dbReference type="Pfam" id="PF08669">
    <property type="entry name" value="GCV_T_C"/>
    <property type="match status" value="1"/>
</dbReference>
<keyword evidence="8" id="KW-1185">Reference proteome</keyword>
<dbReference type="PRINTS" id="PR00469">
    <property type="entry name" value="PNDRDTASEII"/>
</dbReference>
<dbReference type="InterPro" id="IPR028896">
    <property type="entry name" value="GcvT/YgfZ/DmdA"/>
</dbReference>
<dbReference type="Gene3D" id="3.30.1360.120">
    <property type="entry name" value="Probable tRNA modification gtpase trme, domain 1"/>
    <property type="match status" value="1"/>
</dbReference>
<dbReference type="SUPFAM" id="SSF101790">
    <property type="entry name" value="Aminomethyltransferase beta-barrel domain"/>
    <property type="match status" value="1"/>
</dbReference>
<sequence>MTRIPAGGRVDRSRSLTFTVNGTEYPAFAGDTVASALVAAGVLTVGPSIYRERPRGLLTADLTEPNALVQANSGEVLPATVVEVTQGLDVRLLSGVGRLTPESENVLHDKKFVHTDVLVVGAGPAGLAAALTASSGGARVLLVDDQSQPGGDLLAESGPLADAPADAWITEVTTRLAGRPEVTTLSRASAFGHYDQNYLLVLQRLPHGQRVWHVRARRVVLATGARQRPLVFANNDLPGIMLASAVRTYLNRFGAVSATRAVVATIDDSAYPVVLDLLAAGVEVVAVVDSRAEPPAALVSRMGDAGVEVVCGAAVTGASGSERVRTVTISPLDGDGAPAGQREITADLLAVSGGWNPDLHLFSQSRGELLWNDSLATFVPGRAAQAVAVAGAANGVFGTVAAIADGASAGGFAAGSVGFPGDPEPLIAFGRASSDSDGAVPPRPVWLVPADDTEPSQWHHHFVDLHRDVSVADVWRAVGAGMRSLEHVKRYTTAGTGYDQGATAGVNVAGVVAQALSAGPGRTEPIELTELSGHDGQTAPTWQPPASPGDLGTTTFRAPSLPVSFAALAGRDLGHLHDPARTTPVHPWHVAAGAVFEDVGQWKRPWYYPQPGEDQHQAVLRECRAARTGVGMMDASTLGKIEVVGADAPEFLNRIYTNAFARLAVGSARYGVMCTADGMVLDDGVTMRLAPDRFLMSTTTGGAARVLDWLEEWQQTEWPHLDVRFTSVTEQWSTIAVVGPHSRAVVAAVAPELDVTNEAFPFMTFRETVLADGVPARIARISFSGELAFEINVAGWYALSVWEAVMSAGSAFGITPYGTETMHVLRAEKGFPIVGQDTDGTVTPHDLGMSWIVSKKKDFVGRRSLTRPDSLRADRKHLVGLLPVDPAELLPEGAQLVAPDTDLSGVGRSSPVGRTPVPMLGHVTSSYHSAALDRTFALALIKGGRDRIGEQVLAPLGDRVVAATITGPVLYDQEGARRDG</sequence>
<dbReference type="InterPro" id="IPR029043">
    <property type="entry name" value="GcvT/YgfZ_C"/>
</dbReference>
<feature type="domain" description="GCVT N-terminal" evidence="3">
    <location>
        <begin position="586"/>
        <end position="857"/>
    </location>
</feature>
<dbReference type="SUPFAM" id="SSF103025">
    <property type="entry name" value="Folate-binding domain"/>
    <property type="match status" value="1"/>
</dbReference>
<evidence type="ECO:0000313" key="7">
    <source>
        <dbReference type="EMBL" id="MBT0767379.1"/>
    </source>
</evidence>
<name>A0ABS5TCM4_9ACTN</name>
<protein>
    <submittedName>
        <fullName evidence="7">(2Fe-2S)-binding protein</fullName>
    </submittedName>
</protein>
<dbReference type="Gene3D" id="3.50.50.60">
    <property type="entry name" value="FAD/NAD(P)-binding domain"/>
    <property type="match status" value="1"/>
</dbReference>
<evidence type="ECO:0000259" key="4">
    <source>
        <dbReference type="Pfam" id="PF07992"/>
    </source>
</evidence>
<dbReference type="Pfam" id="PF01571">
    <property type="entry name" value="GCV_T"/>
    <property type="match status" value="1"/>
</dbReference>
<evidence type="ECO:0000256" key="2">
    <source>
        <dbReference type="ARBA" id="ARBA00023002"/>
    </source>
</evidence>
<dbReference type="Pfam" id="PF07992">
    <property type="entry name" value="Pyr_redox_2"/>
    <property type="match status" value="1"/>
</dbReference>
<evidence type="ECO:0000259" key="5">
    <source>
        <dbReference type="Pfam" id="PF08669"/>
    </source>
</evidence>
<evidence type="ECO:0000259" key="3">
    <source>
        <dbReference type="Pfam" id="PF01571"/>
    </source>
</evidence>
<dbReference type="PANTHER" id="PTHR43757:SF2">
    <property type="entry name" value="AMINOMETHYLTRANSFERASE, MITOCHONDRIAL"/>
    <property type="match status" value="1"/>
</dbReference>
<dbReference type="RefSeq" id="WP_214153272.1">
    <property type="nucleotide sequence ID" value="NZ_JAHBAY010000001.1"/>
</dbReference>